<dbReference type="RefSeq" id="WP_042206766.1">
    <property type="nucleotide sequence ID" value="NZ_CP009288.1"/>
</dbReference>
<dbReference type="Proteomes" id="UP000029409">
    <property type="component" value="Chromosome"/>
</dbReference>
<sequence>MSTHYYFSWFNDFFPEKLVKWLHEDITDRKSLVMISAEPSGYTGEQINIDDVSECTWLNQANIIFDEYHFIDYRMQKEDAQRLIHNASVIFLCGGDPVLQNDFLADYELSNVIKNSNAVIMGASAGALNMAAKWLSLKNTGYEVETSTIYDGIGFDHFAYESHSKRDYAAFVQGYLFPLSEEIDVYAAEQESAMRVKDGKIDIMGPVYLISHSKIQKLVETL</sequence>
<dbReference type="KEGG" id="pdu:PDUR_14280"/>
<keyword evidence="2" id="KW-0645">Protease</keyword>
<dbReference type="Gene3D" id="3.40.50.880">
    <property type="match status" value="1"/>
</dbReference>
<dbReference type="eggNOG" id="COG3340">
    <property type="taxonomic scope" value="Bacteria"/>
</dbReference>
<dbReference type="EMBL" id="CP009288">
    <property type="protein sequence ID" value="AIQ12948.1"/>
    <property type="molecule type" value="Genomic_DNA"/>
</dbReference>
<dbReference type="SUPFAM" id="SSF52317">
    <property type="entry name" value="Class I glutamine amidotransferase-like"/>
    <property type="match status" value="1"/>
</dbReference>
<protein>
    <submittedName>
        <fullName evidence="5">Cyanophycinase</fullName>
    </submittedName>
</protein>
<evidence type="ECO:0000256" key="3">
    <source>
        <dbReference type="ARBA" id="ARBA00022801"/>
    </source>
</evidence>
<evidence type="ECO:0000256" key="2">
    <source>
        <dbReference type="ARBA" id="ARBA00022670"/>
    </source>
</evidence>
<dbReference type="Pfam" id="PF03575">
    <property type="entry name" value="Peptidase_S51"/>
    <property type="match status" value="1"/>
</dbReference>
<dbReference type="InterPro" id="IPR029062">
    <property type="entry name" value="Class_I_gatase-like"/>
</dbReference>
<accession>A0A089HRI8</accession>
<organism evidence="5 6">
    <name type="scientific">Paenibacillus durus</name>
    <name type="common">Paenibacillus azotofixans</name>
    <dbReference type="NCBI Taxonomy" id="44251"/>
    <lineage>
        <taxon>Bacteria</taxon>
        <taxon>Bacillati</taxon>
        <taxon>Bacillota</taxon>
        <taxon>Bacilli</taxon>
        <taxon>Bacillales</taxon>
        <taxon>Paenibacillaceae</taxon>
        <taxon>Paenibacillus</taxon>
    </lineage>
</organism>
<keyword evidence="3" id="KW-0378">Hydrolase</keyword>
<dbReference type="OrthoDB" id="2731504at2"/>
<evidence type="ECO:0000313" key="6">
    <source>
        <dbReference type="Proteomes" id="UP000029409"/>
    </source>
</evidence>
<keyword evidence="6" id="KW-1185">Reference proteome</keyword>
<dbReference type="InterPro" id="IPR005320">
    <property type="entry name" value="Peptidase_S51"/>
</dbReference>
<keyword evidence="4" id="KW-0720">Serine protease</keyword>
<dbReference type="STRING" id="44251.PDUR_14280"/>
<gene>
    <name evidence="5" type="ORF">PDUR_14280</name>
</gene>
<evidence type="ECO:0000313" key="5">
    <source>
        <dbReference type="EMBL" id="AIQ12948.1"/>
    </source>
</evidence>
<name>A0A089HRI8_PAEDU</name>
<evidence type="ECO:0000256" key="4">
    <source>
        <dbReference type="ARBA" id="ARBA00022825"/>
    </source>
</evidence>
<proteinExistence type="inferred from homology"/>
<evidence type="ECO:0000256" key="1">
    <source>
        <dbReference type="ARBA" id="ARBA00006534"/>
    </source>
</evidence>
<dbReference type="GO" id="GO:0006508">
    <property type="term" value="P:proteolysis"/>
    <property type="evidence" value="ECO:0007669"/>
    <property type="project" value="UniProtKB-KW"/>
</dbReference>
<comment type="similarity">
    <text evidence="1">Belongs to the peptidase S51 family.</text>
</comment>
<reference evidence="5 6" key="1">
    <citation type="submission" date="2014-08" db="EMBL/GenBank/DDBJ databases">
        <title>Comparative genomics of the Paenibacillus odorifer group.</title>
        <authorList>
            <person name="den Bakker H.C."/>
            <person name="Tsai Y.-C."/>
            <person name="Martin N."/>
            <person name="Korlach J."/>
            <person name="Wiedmann M."/>
        </authorList>
    </citation>
    <scope>NUCLEOTIDE SEQUENCE [LARGE SCALE GENOMIC DNA]</scope>
    <source>
        <strain evidence="5 6">DSM 1735</strain>
    </source>
</reference>
<dbReference type="GO" id="GO:0008236">
    <property type="term" value="F:serine-type peptidase activity"/>
    <property type="evidence" value="ECO:0007669"/>
    <property type="project" value="UniProtKB-KW"/>
</dbReference>
<dbReference type="AlphaFoldDB" id="A0A089HRI8"/>